<gene>
    <name evidence="2" type="ORF">M413DRAFT_442171</name>
</gene>
<feature type="compositionally biased region" description="Acidic residues" evidence="1">
    <location>
        <begin position="353"/>
        <end position="367"/>
    </location>
</feature>
<feature type="compositionally biased region" description="Low complexity" evidence="1">
    <location>
        <begin position="258"/>
        <end position="267"/>
    </location>
</feature>
<proteinExistence type="predicted"/>
<evidence type="ECO:0000313" key="3">
    <source>
        <dbReference type="Proteomes" id="UP000053424"/>
    </source>
</evidence>
<dbReference type="EMBL" id="KN831772">
    <property type="protein sequence ID" value="KIM45506.1"/>
    <property type="molecule type" value="Genomic_DNA"/>
</dbReference>
<accession>A0A0C3CNW7</accession>
<feature type="compositionally biased region" description="Polar residues" evidence="1">
    <location>
        <begin position="304"/>
        <end position="324"/>
    </location>
</feature>
<reference evidence="2 3" key="1">
    <citation type="submission" date="2014-04" db="EMBL/GenBank/DDBJ databases">
        <authorList>
            <consortium name="DOE Joint Genome Institute"/>
            <person name="Kuo A."/>
            <person name="Gay G."/>
            <person name="Dore J."/>
            <person name="Kohler A."/>
            <person name="Nagy L.G."/>
            <person name="Floudas D."/>
            <person name="Copeland A."/>
            <person name="Barry K.W."/>
            <person name="Cichocki N."/>
            <person name="Veneault-Fourrey C."/>
            <person name="LaButti K."/>
            <person name="Lindquist E.A."/>
            <person name="Lipzen A."/>
            <person name="Lundell T."/>
            <person name="Morin E."/>
            <person name="Murat C."/>
            <person name="Sun H."/>
            <person name="Tunlid A."/>
            <person name="Henrissat B."/>
            <person name="Grigoriev I.V."/>
            <person name="Hibbett D.S."/>
            <person name="Martin F."/>
            <person name="Nordberg H.P."/>
            <person name="Cantor M.N."/>
            <person name="Hua S.X."/>
        </authorList>
    </citation>
    <scope>NUCLEOTIDE SEQUENCE [LARGE SCALE GENOMIC DNA]</scope>
    <source>
        <strain evidence="3">h7</strain>
    </source>
</reference>
<dbReference type="OrthoDB" id="3270497at2759"/>
<keyword evidence="3" id="KW-1185">Reference proteome</keyword>
<dbReference type="STRING" id="686832.A0A0C3CNW7"/>
<evidence type="ECO:0000313" key="2">
    <source>
        <dbReference type="EMBL" id="KIM45506.1"/>
    </source>
</evidence>
<name>A0A0C3CNW7_HEBCY</name>
<organism evidence="2 3">
    <name type="scientific">Hebeloma cylindrosporum</name>
    <dbReference type="NCBI Taxonomy" id="76867"/>
    <lineage>
        <taxon>Eukaryota</taxon>
        <taxon>Fungi</taxon>
        <taxon>Dikarya</taxon>
        <taxon>Basidiomycota</taxon>
        <taxon>Agaricomycotina</taxon>
        <taxon>Agaricomycetes</taxon>
        <taxon>Agaricomycetidae</taxon>
        <taxon>Agaricales</taxon>
        <taxon>Agaricineae</taxon>
        <taxon>Hymenogastraceae</taxon>
        <taxon>Hebeloma</taxon>
    </lineage>
</organism>
<feature type="region of interest" description="Disordered" evidence="1">
    <location>
        <begin position="295"/>
        <end position="621"/>
    </location>
</feature>
<feature type="compositionally biased region" description="Polar residues" evidence="1">
    <location>
        <begin position="419"/>
        <end position="429"/>
    </location>
</feature>
<feature type="region of interest" description="Disordered" evidence="1">
    <location>
        <begin position="256"/>
        <end position="276"/>
    </location>
</feature>
<dbReference type="Proteomes" id="UP000053424">
    <property type="component" value="Unassembled WGS sequence"/>
</dbReference>
<sequence>MKDFVRRGRSNSGAESSLATSAHSLTGLRTSILPIVRRPLGSLLRRDDDIEPPVNTKSPLLTLKLSSRSFLDSTVGDGSLRGPLYEIKTVGTVTTILMNDDKRSSVQTASIKWPRTLPTRTVGKGYTDGVQIQLRGARYLGGEMLLKPATNPNSPRKFNIPNYSQPMKWRRYGNTYWCTTASVKGPIAIFETPKGSDPVTLTFFETLHDKYDANALTVYQGVSVLLLDYVLVTALLLVTDLQEWMVVRKYEGNGLHLSGSSGQGSSSMPDLPSTSDPKFRKIMFGEPIYPKIAANAESRPRLSDGSSSLSPTTPGFPRTPTSGAVSIPDTDLDPSPSRAASPKTTMAPMVPSSDDDDDDDDDEGESFDDARPPSVIAESLHYSAAAPSHTHIDPSFYGDSQRHPVPQIPPQFKSLNGRAFSSQPSTPISMTFRPIRELPNPPPESPLQDSEDGQFARSNSISNSIRSDKSDLSRTGSPSIRRPLPLPPPVPPISPDAPLARRVQSSNQLRNDASFAALTSSPRPLRSLPPTPSVARTNVPPTPPVPEPVPEEQTHAESDGGFVRVSHHSRQPPITKASQEDLRNWVHVLTNPQRDLPPAPLPSSSIYDVPPPAYSTIDFSRRRQRSLPMLHAAASADDPP</sequence>
<reference evidence="3" key="2">
    <citation type="submission" date="2015-01" db="EMBL/GenBank/DDBJ databases">
        <title>Evolutionary Origins and Diversification of the Mycorrhizal Mutualists.</title>
        <authorList>
            <consortium name="DOE Joint Genome Institute"/>
            <consortium name="Mycorrhizal Genomics Consortium"/>
            <person name="Kohler A."/>
            <person name="Kuo A."/>
            <person name="Nagy L.G."/>
            <person name="Floudas D."/>
            <person name="Copeland A."/>
            <person name="Barry K.W."/>
            <person name="Cichocki N."/>
            <person name="Veneault-Fourrey C."/>
            <person name="LaButti K."/>
            <person name="Lindquist E.A."/>
            <person name="Lipzen A."/>
            <person name="Lundell T."/>
            <person name="Morin E."/>
            <person name="Murat C."/>
            <person name="Riley R."/>
            <person name="Ohm R."/>
            <person name="Sun H."/>
            <person name="Tunlid A."/>
            <person name="Henrissat B."/>
            <person name="Grigoriev I.V."/>
            <person name="Hibbett D.S."/>
            <person name="Martin F."/>
        </authorList>
    </citation>
    <scope>NUCLEOTIDE SEQUENCE [LARGE SCALE GENOMIC DNA]</scope>
    <source>
        <strain evidence="3">h7</strain>
    </source>
</reference>
<evidence type="ECO:0000256" key="1">
    <source>
        <dbReference type="SAM" id="MobiDB-lite"/>
    </source>
</evidence>
<feature type="compositionally biased region" description="Polar residues" evidence="1">
    <location>
        <begin position="10"/>
        <end position="20"/>
    </location>
</feature>
<protein>
    <submittedName>
        <fullName evidence="2">Uncharacterized protein</fullName>
    </submittedName>
</protein>
<feature type="compositionally biased region" description="Pro residues" evidence="1">
    <location>
        <begin position="484"/>
        <end position="495"/>
    </location>
</feature>
<dbReference type="AlphaFoldDB" id="A0A0C3CNW7"/>
<dbReference type="HOGENOM" id="CLU_027900_0_0_1"/>
<feature type="region of interest" description="Disordered" evidence="1">
    <location>
        <begin position="1"/>
        <end position="20"/>
    </location>
</feature>